<comment type="caution">
    <text evidence="1">The sequence shown here is derived from an EMBL/GenBank/DDBJ whole genome shotgun (WGS) entry which is preliminary data.</text>
</comment>
<dbReference type="EMBL" id="DSPJ01000021">
    <property type="protein sequence ID" value="HEX61674.1"/>
    <property type="molecule type" value="Genomic_DNA"/>
</dbReference>
<organism evidence="1">
    <name type="scientific">candidate division WWE3 bacterium</name>
    <dbReference type="NCBI Taxonomy" id="2053526"/>
    <lineage>
        <taxon>Bacteria</taxon>
        <taxon>Katanobacteria</taxon>
    </lineage>
</organism>
<reference evidence="1" key="1">
    <citation type="journal article" date="2020" name="mSystems">
        <title>Genome- and Community-Level Interaction Insights into Carbon Utilization and Element Cycling Functions of Hydrothermarchaeota in Hydrothermal Sediment.</title>
        <authorList>
            <person name="Zhou Z."/>
            <person name="Liu Y."/>
            <person name="Xu W."/>
            <person name="Pan J."/>
            <person name="Luo Z.H."/>
            <person name="Li M."/>
        </authorList>
    </citation>
    <scope>NUCLEOTIDE SEQUENCE [LARGE SCALE GENOMIC DNA]</scope>
    <source>
        <strain evidence="1">SpSt-361</strain>
    </source>
</reference>
<protein>
    <submittedName>
        <fullName evidence="1">Uncharacterized protein</fullName>
    </submittedName>
</protein>
<sequence length="99" mass="12355">MISREGFLLIFRALSAFRLEDRKFRDRDLASLMKLYDDFKRGIESWEARKRSHRLIRRALEIYCKRWRQEQEERRSLLPTEDLRKRFVERFERGELFVS</sequence>
<accession>A0A832DRQ1</accession>
<dbReference type="AlphaFoldDB" id="A0A832DRQ1"/>
<gene>
    <name evidence="1" type="ORF">ENR01_00750</name>
</gene>
<proteinExistence type="predicted"/>
<evidence type="ECO:0000313" key="1">
    <source>
        <dbReference type="EMBL" id="HEX61674.1"/>
    </source>
</evidence>
<name>A0A832DRQ1_UNCKA</name>